<reference evidence="2 3" key="1">
    <citation type="submission" date="2020-10" db="EMBL/GenBank/DDBJ databases">
        <title>ChiBAC.</title>
        <authorList>
            <person name="Zenner C."/>
            <person name="Hitch T.C.A."/>
            <person name="Clavel T."/>
        </authorList>
    </citation>
    <scope>NUCLEOTIDE SEQUENCE [LARGE SCALE GENOMIC DNA]</scope>
    <source>
        <strain evidence="2 3">DSM 109015</strain>
    </source>
</reference>
<dbReference type="EMBL" id="JADCKC010000001">
    <property type="protein sequence ID" value="MBE5036229.1"/>
    <property type="molecule type" value="Genomic_DNA"/>
</dbReference>
<keyword evidence="1" id="KW-1133">Transmembrane helix</keyword>
<comment type="caution">
    <text evidence="2">The sequence shown here is derived from an EMBL/GenBank/DDBJ whole genome shotgun (WGS) entry which is preliminary data.</text>
</comment>
<dbReference type="Proteomes" id="UP000768567">
    <property type="component" value="Unassembled WGS sequence"/>
</dbReference>
<keyword evidence="1" id="KW-0812">Transmembrane</keyword>
<organism evidence="2 3">
    <name type="scientific">Gemmiger gallinarum</name>
    <dbReference type="NCBI Taxonomy" id="2779354"/>
    <lineage>
        <taxon>Bacteria</taxon>
        <taxon>Bacillati</taxon>
        <taxon>Bacillota</taxon>
        <taxon>Clostridia</taxon>
        <taxon>Eubacteriales</taxon>
        <taxon>Gemmiger</taxon>
    </lineage>
</organism>
<dbReference type="RefSeq" id="WP_193499584.1">
    <property type="nucleotide sequence ID" value="NZ_JADCKC010000001.1"/>
</dbReference>
<accession>A0ABR9QZC9</accession>
<protein>
    <submittedName>
        <fullName evidence="2">Uncharacterized protein</fullName>
    </submittedName>
</protein>
<keyword evidence="3" id="KW-1185">Reference proteome</keyword>
<sequence>MKKIAFWGSVIALTVWTLAIIVMGVSLLGDIDTEVIKVCSYVMIGCLVVLAPCSGYRVWLKQQEYEELKETVRQLKENRK</sequence>
<feature type="transmembrane region" description="Helical" evidence="1">
    <location>
        <begin position="7"/>
        <end position="29"/>
    </location>
</feature>
<proteinExistence type="predicted"/>
<evidence type="ECO:0000256" key="1">
    <source>
        <dbReference type="SAM" id="Phobius"/>
    </source>
</evidence>
<feature type="transmembrane region" description="Helical" evidence="1">
    <location>
        <begin position="35"/>
        <end position="59"/>
    </location>
</feature>
<evidence type="ECO:0000313" key="2">
    <source>
        <dbReference type="EMBL" id="MBE5036229.1"/>
    </source>
</evidence>
<keyword evidence="1" id="KW-0472">Membrane</keyword>
<evidence type="ECO:0000313" key="3">
    <source>
        <dbReference type="Proteomes" id="UP000768567"/>
    </source>
</evidence>
<name>A0ABR9QZC9_9FIRM</name>
<gene>
    <name evidence="2" type="ORF">INF35_00205</name>
</gene>